<feature type="compositionally biased region" description="Low complexity" evidence="6">
    <location>
        <begin position="1300"/>
        <end position="1316"/>
    </location>
</feature>
<feature type="region of interest" description="Disordered" evidence="6">
    <location>
        <begin position="618"/>
        <end position="650"/>
    </location>
</feature>
<feature type="compositionally biased region" description="Polar residues" evidence="6">
    <location>
        <begin position="478"/>
        <end position="490"/>
    </location>
</feature>
<feature type="region of interest" description="Disordered" evidence="6">
    <location>
        <begin position="1602"/>
        <end position="1638"/>
    </location>
</feature>
<feature type="region of interest" description="Disordered" evidence="6">
    <location>
        <begin position="675"/>
        <end position="798"/>
    </location>
</feature>
<evidence type="ECO:0000256" key="5">
    <source>
        <dbReference type="PROSITE-ProRule" id="PRU00042"/>
    </source>
</evidence>
<keyword evidence="2" id="KW-0677">Repeat</keyword>
<evidence type="ECO:0000256" key="1">
    <source>
        <dbReference type="ARBA" id="ARBA00022723"/>
    </source>
</evidence>
<feature type="compositionally biased region" description="Polar residues" evidence="6">
    <location>
        <begin position="719"/>
        <end position="728"/>
    </location>
</feature>
<dbReference type="Gene3D" id="3.30.160.60">
    <property type="entry name" value="Classic Zinc Finger"/>
    <property type="match status" value="2"/>
</dbReference>
<proteinExistence type="evidence at transcript level"/>
<dbReference type="InterPro" id="IPR048385">
    <property type="entry name" value="Med15_central"/>
</dbReference>
<feature type="compositionally biased region" description="Low complexity" evidence="6">
    <location>
        <begin position="281"/>
        <end position="290"/>
    </location>
</feature>
<feature type="compositionally biased region" description="Acidic residues" evidence="6">
    <location>
        <begin position="1624"/>
        <end position="1635"/>
    </location>
</feature>
<dbReference type="PROSITE" id="PS00028">
    <property type="entry name" value="ZINC_FINGER_C2H2_1"/>
    <property type="match status" value="2"/>
</dbReference>
<feature type="compositionally biased region" description="Low complexity" evidence="6">
    <location>
        <begin position="2106"/>
        <end position="2118"/>
    </location>
</feature>
<dbReference type="SMART" id="SM00355">
    <property type="entry name" value="ZnF_C2H2"/>
    <property type="match status" value="17"/>
</dbReference>
<reference evidence="8" key="2">
    <citation type="journal article" date="2014" name="BMC Genomics">
        <title>A genomic perspective to assessing quality of mass-reared SIT flies used in Mediterranean fruit fly (Ceratitis capitata) eradication in California.</title>
        <authorList>
            <person name="Calla B."/>
            <person name="Hall B."/>
            <person name="Hou S."/>
            <person name="Geib S.M."/>
        </authorList>
    </citation>
    <scope>NUCLEOTIDE SEQUENCE</scope>
</reference>
<feature type="compositionally biased region" description="Polar residues" evidence="6">
    <location>
        <begin position="524"/>
        <end position="552"/>
    </location>
</feature>
<keyword evidence="1" id="KW-0479">Metal-binding</keyword>
<feature type="region of interest" description="Disordered" evidence="6">
    <location>
        <begin position="2056"/>
        <end position="2126"/>
    </location>
</feature>
<feature type="compositionally biased region" description="Basic and acidic residues" evidence="6">
    <location>
        <begin position="979"/>
        <end position="989"/>
    </location>
</feature>
<keyword evidence="4" id="KW-0862">Zinc</keyword>
<feature type="compositionally biased region" description="Acidic residues" evidence="6">
    <location>
        <begin position="2084"/>
        <end position="2096"/>
    </location>
</feature>
<feature type="compositionally biased region" description="Polar residues" evidence="6">
    <location>
        <begin position="991"/>
        <end position="1007"/>
    </location>
</feature>
<feature type="domain" description="C2H2-type" evidence="7">
    <location>
        <begin position="2946"/>
        <end position="2973"/>
    </location>
</feature>
<protein>
    <submittedName>
        <fullName evidence="8">PR domain zinc finger protein 15</fullName>
    </submittedName>
</protein>
<keyword evidence="3 5" id="KW-0863">Zinc-finger</keyword>
<feature type="compositionally biased region" description="Pro residues" evidence="6">
    <location>
        <begin position="621"/>
        <end position="630"/>
    </location>
</feature>
<feature type="compositionally biased region" description="Basic residues" evidence="6">
    <location>
        <begin position="163"/>
        <end position="189"/>
    </location>
</feature>
<feature type="compositionally biased region" description="Polar residues" evidence="6">
    <location>
        <begin position="631"/>
        <end position="641"/>
    </location>
</feature>
<name>W8AIS1_CERCA</name>
<dbReference type="GO" id="GO:0010468">
    <property type="term" value="P:regulation of gene expression"/>
    <property type="evidence" value="ECO:0007669"/>
    <property type="project" value="TreeGrafter"/>
</dbReference>
<dbReference type="InterPro" id="IPR050688">
    <property type="entry name" value="Zinc_finger/UBP_domain"/>
</dbReference>
<feature type="region of interest" description="Disordered" evidence="6">
    <location>
        <begin position="1186"/>
        <end position="1242"/>
    </location>
</feature>
<feature type="compositionally biased region" description="Basic residues" evidence="6">
    <location>
        <begin position="1606"/>
        <end position="1617"/>
    </location>
</feature>
<dbReference type="InterPro" id="IPR013087">
    <property type="entry name" value="Znf_C2H2_type"/>
</dbReference>
<dbReference type="GO" id="GO:0008270">
    <property type="term" value="F:zinc ion binding"/>
    <property type="evidence" value="ECO:0007669"/>
    <property type="project" value="UniProtKB-KW"/>
</dbReference>
<feature type="compositionally biased region" description="Polar residues" evidence="6">
    <location>
        <begin position="499"/>
        <end position="515"/>
    </location>
</feature>
<feature type="compositionally biased region" description="Basic and acidic residues" evidence="6">
    <location>
        <begin position="2151"/>
        <end position="2172"/>
    </location>
</feature>
<dbReference type="OrthoDB" id="4737882at2759"/>
<feature type="region of interest" description="Disordered" evidence="6">
    <location>
        <begin position="77"/>
        <end position="234"/>
    </location>
</feature>
<evidence type="ECO:0000313" key="8">
    <source>
        <dbReference type="EMBL" id="JAB85597.1"/>
    </source>
</evidence>
<feature type="domain" description="C2H2-type" evidence="7">
    <location>
        <begin position="3234"/>
        <end position="3261"/>
    </location>
</feature>
<dbReference type="PANTHER" id="PTHR24403">
    <property type="entry name" value="ZINC FINGER PROTEIN"/>
    <property type="match status" value="1"/>
</dbReference>
<feature type="compositionally biased region" description="Basic and acidic residues" evidence="6">
    <location>
        <begin position="201"/>
        <end position="217"/>
    </location>
</feature>
<dbReference type="GO" id="GO:0005634">
    <property type="term" value="C:nucleus"/>
    <property type="evidence" value="ECO:0007669"/>
    <property type="project" value="TreeGrafter"/>
</dbReference>
<feature type="compositionally biased region" description="Basic and acidic residues" evidence="6">
    <location>
        <begin position="252"/>
        <end position="263"/>
    </location>
</feature>
<feature type="compositionally biased region" description="Basic and acidic residues" evidence="6">
    <location>
        <begin position="142"/>
        <end position="162"/>
    </location>
</feature>
<feature type="region of interest" description="Disordered" evidence="6">
    <location>
        <begin position="1545"/>
        <end position="1585"/>
    </location>
</feature>
<feature type="region of interest" description="Disordered" evidence="6">
    <location>
        <begin position="1254"/>
        <end position="1335"/>
    </location>
</feature>
<feature type="compositionally biased region" description="Basic and acidic residues" evidence="6">
    <location>
        <begin position="738"/>
        <end position="794"/>
    </location>
</feature>
<feature type="compositionally biased region" description="Polar residues" evidence="6">
    <location>
        <begin position="85"/>
        <end position="107"/>
    </location>
</feature>
<feature type="region of interest" description="Disordered" evidence="6">
    <location>
        <begin position="840"/>
        <end position="1007"/>
    </location>
</feature>
<feature type="region of interest" description="Disordered" evidence="6">
    <location>
        <begin position="248"/>
        <end position="308"/>
    </location>
</feature>
<organism evidence="8">
    <name type="scientific">Ceratitis capitata</name>
    <name type="common">Mediterranean fruit fly</name>
    <name type="synonym">Tephritis capitata</name>
    <dbReference type="NCBI Taxonomy" id="7213"/>
    <lineage>
        <taxon>Eukaryota</taxon>
        <taxon>Metazoa</taxon>
        <taxon>Ecdysozoa</taxon>
        <taxon>Arthropoda</taxon>
        <taxon>Hexapoda</taxon>
        <taxon>Insecta</taxon>
        <taxon>Pterygota</taxon>
        <taxon>Neoptera</taxon>
        <taxon>Endopterygota</taxon>
        <taxon>Diptera</taxon>
        <taxon>Brachycera</taxon>
        <taxon>Muscomorpha</taxon>
        <taxon>Tephritoidea</taxon>
        <taxon>Tephritidae</taxon>
        <taxon>Ceratitis</taxon>
        <taxon>Ceratitis</taxon>
    </lineage>
</organism>
<evidence type="ECO:0000256" key="4">
    <source>
        <dbReference type="ARBA" id="ARBA00022833"/>
    </source>
</evidence>
<feature type="region of interest" description="Disordered" evidence="6">
    <location>
        <begin position="425"/>
        <end position="552"/>
    </location>
</feature>
<feature type="compositionally biased region" description="Polar residues" evidence="6">
    <location>
        <begin position="1402"/>
        <end position="1414"/>
    </location>
</feature>
<feature type="compositionally biased region" description="Polar residues" evidence="6">
    <location>
        <begin position="1225"/>
        <end position="1241"/>
    </location>
</feature>
<feature type="region of interest" description="Disordered" evidence="6">
    <location>
        <begin position="372"/>
        <end position="409"/>
    </location>
</feature>
<feature type="compositionally biased region" description="Basic and acidic residues" evidence="6">
    <location>
        <begin position="1262"/>
        <end position="1278"/>
    </location>
</feature>
<feature type="compositionally biased region" description="Basic and acidic residues" evidence="6">
    <location>
        <begin position="863"/>
        <end position="900"/>
    </location>
</feature>
<dbReference type="PROSITE" id="PS50157">
    <property type="entry name" value="ZINC_FINGER_C2H2_2"/>
    <property type="match status" value="3"/>
</dbReference>
<dbReference type="Pfam" id="PF21538">
    <property type="entry name" value="Med15_M"/>
    <property type="match status" value="1"/>
</dbReference>
<feature type="domain" description="C2H2-type" evidence="7">
    <location>
        <begin position="3071"/>
        <end position="3098"/>
    </location>
</feature>
<dbReference type="PANTHER" id="PTHR24403:SF67">
    <property type="entry name" value="FI01116P-RELATED"/>
    <property type="match status" value="1"/>
</dbReference>
<accession>W8AIS1</accession>
<feature type="region of interest" description="Disordered" evidence="6">
    <location>
        <begin position="1387"/>
        <end position="1443"/>
    </location>
</feature>
<evidence type="ECO:0000256" key="2">
    <source>
        <dbReference type="ARBA" id="ARBA00022737"/>
    </source>
</evidence>
<sequence length="3978" mass="441591">MADFDIKFKEMQKYLPFLQNVIEKLRSSSEQNDDNPRKAQLKKMEVLYDLLKSNGKKLKMETLLKCEGLLIKLHSKMERSENDTSKPTNQTSNLNNTTKTMSNNEVPSKTKVNETSVEIVDITGPESPPPQPLEEVPPVEIPIERRGSPVDEIKSRNSEQRDKHKHSSKHERHQHQHQYNHHHHPHPHPHQSTQQQPHNKMHYERHQSQHNSRERHQQQNINQNRPGDRSRDQSHDSLNVFMMRNVSMSNTNDDKQPVNRDPRASQADIYSPEESWDDIESSQPSSSNSNRATISASPASPPTIEDRTFHDTIFNFKKKLTKSNEMFSRVRTPAQPATPTNRAAPPISIPVKVPTIPDVLKSPPLSASDISDLLNDTDSGKSVPSISEIGTRRSVKSTTNNTPGPISPAEAASLDKARKKFAIVTQNSPQLRGSPDALKSPLTSTPKDLRPSSSSPLPKERIALKYNPHPRTERNVKPHNSNSNNTQPTQIADPRLNLNRLNSITNKPTVPSTVPQDPRLRKVTPTTVSPSWNQQPKTELQKPVPTTASKSSVKTSHIPSLLEVKVIDPRTLQNAGFSNTPMVSAQQMLNKMPTNQSQVGIFSRRNYPAKVAVPPAYGGVPAPPAPPPPTVQRSKSGYSSEENWDSEPDEPVAPKVIQQAAQSSFARPFLDTATRKDTPLETSFRPTKPPLLPTPKFGRPNSGMGIPPTHVKAPHFQQMPKSAPQNPNHCKFSAVLNDKTERSKYFESKKQKKSEPRTYMEYKQAKARAAAEEAARKAAEEKAKGTAETSKDIGEVSDVDNSVLAKLAEHPPVTSTLDKLYRSTDFSGCEFPKAKTSFKIPRKVTEKAVEENEPAPKAVTADDVEKTENAKINKNEELLEEKSQKDLKKPATMDKNKTLDKQLPNENEKKKNDDKVQVPKKAQELTTEKKETTKSINKDSAKKECQETNNKKSSDNEKKKILNKTQAGNKRSVPVKTKAGKELETEHKPTQNKPATVASTIDMNPTLDSVTVETEKTAATPAGVEAKPVVEAQAAVAADAKDKASVESVVQKSVTICAAETDNNEAKESEKEATTKSDFLKELANIGRPARILKRRNTMMVRGSLPEIDRELFPKQSLVYEDIQGAKEAERRKQLDAQLPKMNKCLAEIFQKTDDNCKVSTQNIITGKRRTRTNVNFNEVQRSLEIFQRKRRSKPLKQPAEKPSPSTSKATPKGRKAAEGKLAKNETSSDNVSEQATSEVVTEQVPVVKIEKVTKRKRGRKIKSEPGAEEVETTKEAIDKDEENTATEKKTNDTDATEPANVTTAPTGTAVAATAAVKEKSPKPGAKSDALTDDDAQKRQLLESFVQDILNPKKDKAQIFSLLSLILSEDNLKIVKEIVENTVEKNAKQTEETNDETIENESVTSANADTSKMNTSDEKSEGETLPNVIATTPRTGRGKKKKNELDRLNEDIRTMFISQGVLTATGRRMCTLVAAAEQANNTNTNSGSDAQLVQTAAAEPVEVKTTLSNAEAQKATPALLPRIRKSKVVLEPINIREFQKPFEPNDEVCDSDVNNDEVKSEMSPTRKMPILKPHTPIKQSEVEDDSIDELAEASKPKNIKLDIKVKRSKPGPKCSKKHQIDTVSSDDDAVDDEPNVDLKPTTSVATVKEPDVLKNTNKEWHSQSKWVRWCVLCDKKISSSTHYVRYHGEFYASRLTPDILEKLKEGKISKPYFGVLQKKMVYWSYRCPFCLQLNRTTQPSWVEHLITHTGEYNFQCSNCHRPSSKGHQLENHIKKECNGATAVRKHTIPTGPVLRAHVCHLCDFIQLTRQGIDMHLMKQHGIPILKAAKLGYTIDLLDTRDVEMVDCVKALEWEMRIKNEGLESIVMASNENTDSSLVDVTKQGNNISTTAGANDESMDSDDLPIAKTAVQLTPSTKAQKAALEKASNSNIFVPTRDTNDSPTMNNFAQSLFTSEQPEIAISSAGTTGSTGVVSIAERLCQKFKNIQKSKNNMPSEVPAIVESTKATAPLVVEHEVEAVKTASNEINQNTMGVVVPGSATVTDLLNTSTETARFTNADDSTSTMSLTQESATSKTVRAHTNSSAEDDDDDWEDIEVTESAPVKAIAANSTAPNSNNKNSKTKTKNVLHKLNRLYATNNKLKKSLSITIGNRKKEERKECSGNKRVSKEKVDKPAVASSATTASVSATASDTEPTAVTSVVNIPPINSVAPTATVDTLPTVAVSGLIEAPPLVLLQPTATTSPAIAATSPARFTVALPAALTEPAPTSVSAPTLIPTADFEQEIMPLAAALPECVAPNLGFRPLITNLDDLLPDSPCNDPIELVPELTPMESLQDLCDVSSILNSDYMSDNWVSNITPIDLNNDSSQQANMQEALDFVKEQQSVQNSIVTSNSSTLVIPSIQRLQNIGYSKSADDNTYKFYCLSKNCTFLYSSEVIGLDTHFRIEHAENTWDGYCHTCKAKVDGKDDIVETKLPLSAELNHMRSKHLATISATTLPVFDELKQPSKSNSPALDEDRPRIKIRRLTGDCLSSTPTPTSAQNTKSVPIFDENAQLVGLAHVEPCTVPTVATSFLNKISASVEQPIENRHFENIGTKEPFTTVPNAVTSTQTSTITTTPCQLQIASVVSLQDQNNPQAVTPAVPLPVISNVCSLNARSVSSPISNTGALWAQHIAEERAELESSAADSLEVSRILSNASKTATPLRSKDVAATKASVSESPEPEVVAETVARAKATSGNFLITQTMSAQYEEGRLGFNISIANNPTARLSRSDSSSSASTSSAALSTVPQFKCMANGCKYQTRLPVAMGDHLRFHDRQNFSAQREYLRCSLCSYLAKDLDDLIQHTDKEHGLLMGNDPDIDAIRDILRSTDSNGSSVGNNVGEETVLSFTPETWETALKELVTPTGVPDAKLFRCTIEDCKTKLTEASYYSHVVYHLSTLGHTNVNTHVYKCPHCKSSFNKPQKIKAHIKTHGIHKYFCYVCTVTTVNLDQMYKHYEQHWRGKKLRNTALPTKAIDKKNWNFHVVHTTVLTKYEIDQFREKLVDKWKNKKSSLRTHFKPSEITLLPLTPIFAKDLNCAVCPYKTKVRTNLMRHLQMHTDDNNGGGIQHVANVDPINPVPCLNSSEKHFDKMTNLASSSLVVASTSANATNTANGGSNTNGKGGKLPYDYVPDTKRYTCGVNNCQYLTISDDIFRHHLNALHSDISFYNCPHCKEEICKRNLSIERVLNHLRFHGPKLYQCEMCGYLHYMKTVVERHTRQHDVQPPQTVKVTEYDRTKDNAAKQIDNITAPTSSAQSIAKPTDTQKLKTKQKWACNLCGHKAMTQQQIIAHALSQHSCKNQYQCMHCTFNAAQLVQIMTHIDEKHAGKKREARYVYTKIEGADDSSTPLNEIDTRPLWMRDDPKRIRHIRGILMEDEEESERYRKRLRLDDNDDGVEENSEGDENVNLNLFGFLCYYCNAQFTSHEELREQHWQSGACTKFDVKKPFRFRICTQLKCPQCLSFVGNSLQLLAHMKELHKFTSYMAADPNATAAGLTCGHCVYRGPTLRHLMQHSSRVHHKPLDLKSITLPQLEKLKSLGAPLSYVQCLSCMELFANRACFYDHAQQRTNECTTKMQEISNKLIYACSFCPYKSQQEMAVLRHMIDHYSGFKRCCFCKEPQTTFNGYMQHCYSDHREQIKNFCSIYTIVDISKFLQQLLLIFPNGLTLDLYNLRLTPSLREYGNKHIKLLYDEIQKTSQQPPIPRLSLGRLVALKFNEEKMSASNGVENAMTTTTATTACKQAASASTAAALQLAGNSVKPLTQTSAPQRIMKRRITIAMGRDDSPMARFSMDAASSDLFNGKKRKTLRHNFDQLPPPPPRLAPLGISTATQNVNVNPPALVDNMTDSEPLSVSDNEVTSELKVPPFSYYGQTPVPIDLSKVFIKIAAGDAVETRVNISKFKLLYNITPRVLVTPTDMTNYRKTAAVKRKTIKPCPASHKIRYS</sequence>
<feature type="compositionally biased region" description="Low complexity" evidence="6">
    <location>
        <begin position="2174"/>
        <end position="2189"/>
    </location>
</feature>
<feature type="region of interest" description="Disordered" evidence="6">
    <location>
        <begin position="2148"/>
        <end position="2193"/>
    </location>
</feature>
<feature type="compositionally biased region" description="Acidic residues" evidence="6">
    <location>
        <begin position="1545"/>
        <end position="1555"/>
    </location>
</feature>
<evidence type="ECO:0000256" key="3">
    <source>
        <dbReference type="ARBA" id="ARBA00022771"/>
    </source>
</evidence>
<evidence type="ECO:0000259" key="7">
    <source>
        <dbReference type="PROSITE" id="PS50157"/>
    </source>
</evidence>
<reference evidence="8" key="1">
    <citation type="submission" date="2013-07" db="EMBL/GenBank/DDBJ databases">
        <authorList>
            <person name="Geib S."/>
        </authorList>
    </citation>
    <scope>NUCLEOTIDE SEQUENCE</scope>
</reference>
<evidence type="ECO:0000256" key="6">
    <source>
        <dbReference type="SAM" id="MobiDB-lite"/>
    </source>
</evidence>
<feature type="compositionally biased region" description="Polar residues" evidence="6">
    <location>
        <begin position="374"/>
        <end position="385"/>
    </location>
</feature>
<feature type="compositionally biased region" description="Polar residues" evidence="6">
    <location>
        <begin position="2056"/>
        <end position="2083"/>
    </location>
</feature>
<gene>
    <name evidence="8" type="primary">PRD15</name>
</gene>
<dbReference type="EMBL" id="GAMC01020958">
    <property type="protein sequence ID" value="JAB85597.1"/>
    <property type="molecule type" value="mRNA"/>
</dbReference>
<feature type="compositionally biased region" description="Basic and acidic residues" evidence="6">
    <location>
        <begin position="906"/>
        <end position="960"/>
    </location>
</feature>
<feature type="compositionally biased region" description="Polar residues" evidence="6">
    <location>
        <begin position="441"/>
        <end position="456"/>
    </location>
</feature>